<feature type="region of interest" description="Disordered" evidence="1">
    <location>
        <begin position="212"/>
        <end position="231"/>
    </location>
</feature>
<organism evidence="3 4">
    <name type="scientific">Sphingobium chungbukense</name>
    <dbReference type="NCBI Taxonomy" id="56193"/>
    <lineage>
        <taxon>Bacteria</taxon>
        <taxon>Pseudomonadati</taxon>
        <taxon>Pseudomonadota</taxon>
        <taxon>Alphaproteobacteria</taxon>
        <taxon>Sphingomonadales</taxon>
        <taxon>Sphingomonadaceae</taxon>
        <taxon>Sphingobium</taxon>
    </lineage>
</organism>
<proteinExistence type="predicted"/>
<sequence>MQPWAKLPTAWIMNDELKAFRWKDQRGGHETAALMVLAIIAHHAETDTGIAKLSYIELAAKAGISKASVSAALTILEERGLITRGSEGKGTLGIANYNPAAGWTKFPARGLYSGGVVAAFQHFTLRNKNELFAMKLYFLFAAFRDNDSNYASISYDKIVERTGIARESVRAGISLLAANGLVHVDSAPAWPGGSGAGTAHPVHNRYRLTHLDSYRHPGTSGRSDDSSAAAG</sequence>
<gene>
    <name evidence="3" type="ORF">YP76_17620</name>
</gene>
<accession>A0A0M3AQM6</accession>
<evidence type="ECO:0000313" key="4">
    <source>
        <dbReference type="Proteomes" id="UP000033874"/>
    </source>
</evidence>
<dbReference type="EMBL" id="LBIC01000008">
    <property type="protein sequence ID" value="KKW90844.1"/>
    <property type="molecule type" value="Genomic_DNA"/>
</dbReference>
<dbReference type="Gene3D" id="1.10.10.10">
    <property type="entry name" value="Winged helix-like DNA-binding domain superfamily/Winged helix DNA-binding domain"/>
    <property type="match status" value="1"/>
</dbReference>
<reference evidence="3 4" key="1">
    <citation type="submission" date="2015-04" db="EMBL/GenBank/DDBJ databases">
        <title>Genome sequence of aromatic hydrocarbons-degrading Sphingobium chungbukense DJ77.</title>
        <authorList>
            <person name="Kim Y.-C."/>
            <person name="Chae J.-C."/>
        </authorList>
    </citation>
    <scope>NUCLEOTIDE SEQUENCE [LARGE SCALE GENOMIC DNA]</scope>
    <source>
        <strain evidence="3 4">DJ77</strain>
    </source>
</reference>
<keyword evidence="4" id="KW-1185">Reference proteome</keyword>
<evidence type="ECO:0000256" key="1">
    <source>
        <dbReference type="SAM" id="MobiDB-lite"/>
    </source>
</evidence>
<dbReference type="PATRIC" id="fig|56193.3.peg.3689"/>
<comment type="caution">
    <text evidence="3">The sequence shown here is derived from an EMBL/GenBank/DDBJ whole genome shotgun (WGS) entry which is preliminary data.</text>
</comment>
<evidence type="ECO:0000313" key="3">
    <source>
        <dbReference type="EMBL" id="KKW90844.1"/>
    </source>
</evidence>
<dbReference type="InterPro" id="IPR036390">
    <property type="entry name" value="WH_DNA-bd_sf"/>
</dbReference>
<dbReference type="SUPFAM" id="SSF46785">
    <property type="entry name" value="Winged helix' DNA-binding domain"/>
    <property type="match status" value="1"/>
</dbReference>
<evidence type="ECO:0000259" key="2">
    <source>
        <dbReference type="Pfam" id="PF12802"/>
    </source>
</evidence>
<dbReference type="Pfam" id="PF12802">
    <property type="entry name" value="MarR_2"/>
    <property type="match status" value="1"/>
</dbReference>
<name>A0A0M3AQM6_9SPHN</name>
<dbReference type="GO" id="GO:0003700">
    <property type="term" value="F:DNA-binding transcription factor activity"/>
    <property type="evidence" value="ECO:0007669"/>
    <property type="project" value="InterPro"/>
</dbReference>
<dbReference type="InterPro" id="IPR000835">
    <property type="entry name" value="HTH_MarR-typ"/>
</dbReference>
<protein>
    <recommendedName>
        <fullName evidence="2">HTH marR-type domain-containing protein</fullName>
    </recommendedName>
</protein>
<dbReference type="InterPro" id="IPR036388">
    <property type="entry name" value="WH-like_DNA-bd_sf"/>
</dbReference>
<dbReference type="Proteomes" id="UP000033874">
    <property type="component" value="Unassembled WGS sequence"/>
</dbReference>
<feature type="domain" description="HTH marR-type" evidence="2">
    <location>
        <begin position="32"/>
        <end position="87"/>
    </location>
</feature>
<dbReference type="AlphaFoldDB" id="A0A0M3AQM6"/>